<dbReference type="InterPro" id="IPR012902">
    <property type="entry name" value="N_methyl_site"/>
</dbReference>
<keyword evidence="1" id="KW-0812">Transmembrane</keyword>
<evidence type="ECO:0000313" key="2">
    <source>
        <dbReference type="EMBL" id="GAI02651.1"/>
    </source>
</evidence>
<dbReference type="GO" id="GO:0043683">
    <property type="term" value="P:type IV pilus assembly"/>
    <property type="evidence" value="ECO:0007669"/>
    <property type="project" value="InterPro"/>
</dbReference>
<feature type="transmembrane region" description="Helical" evidence="1">
    <location>
        <begin position="12"/>
        <end position="34"/>
    </location>
</feature>
<dbReference type="InterPro" id="IPR045584">
    <property type="entry name" value="Pilin-like"/>
</dbReference>
<evidence type="ECO:0000256" key="1">
    <source>
        <dbReference type="SAM" id="Phobius"/>
    </source>
</evidence>
<name>X1L9X3_9ZZZZ</name>
<feature type="non-terminal residue" evidence="2">
    <location>
        <position position="62"/>
    </location>
</feature>
<dbReference type="Pfam" id="PF07963">
    <property type="entry name" value="N_methyl"/>
    <property type="match status" value="1"/>
</dbReference>
<dbReference type="PANTHER" id="PTHR30093">
    <property type="entry name" value="GENERAL SECRETION PATHWAY PROTEIN G"/>
    <property type="match status" value="1"/>
</dbReference>
<comment type="caution">
    <text evidence="2">The sequence shown here is derived from an EMBL/GenBank/DDBJ whole genome shotgun (WGS) entry which is preliminary data.</text>
</comment>
<dbReference type="NCBIfam" id="TIGR02532">
    <property type="entry name" value="IV_pilin_GFxxxE"/>
    <property type="match status" value="1"/>
</dbReference>
<organism evidence="2">
    <name type="scientific">marine sediment metagenome</name>
    <dbReference type="NCBI Taxonomy" id="412755"/>
    <lineage>
        <taxon>unclassified sequences</taxon>
        <taxon>metagenomes</taxon>
        <taxon>ecological metagenomes</taxon>
    </lineage>
</organism>
<dbReference type="PANTHER" id="PTHR30093:SF47">
    <property type="entry name" value="TYPE IV PILUS NON-CORE MINOR PILIN PILE"/>
    <property type="match status" value="1"/>
</dbReference>
<gene>
    <name evidence="2" type="ORF">S06H3_22767</name>
</gene>
<keyword evidence="1" id="KW-0472">Membrane</keyword>
<dbReference type="EMBL" id="BARV01012234">
    <property type="protein sequence ID" value="GAI02651.1"/>
    <property type="molecule type" value="Genomic_DNA"/>
</dbReference>
<dbReference type="PROSITE" id="PS00409">
    <property type="entry name" value="PROKAR_NTER_METHYL"/>
    <property type="match status" value="1"/>
</dbReference>
<evidence type="ECO:0008006" key="3">
    <source>
        <dbReference type="Google" id="ProtNLM"/>
    </source>
</evidence>
<protein>
    <recommendedName>
        <fullName evidence="3">Prepilin-type N-terminal cleavage/methylation domain-containing protein</fullName>
    </recommendedName>
</protein>
<dbReference type="InterPro" id="IPR031982">
    <property type="entry name" value="PilE-like"/>
</dbReference>
<sequence>MRSDKMRSSAKKGFTLIELMIVVAVIAILAAIAYPSYTRYVYRARRADGQDLLMRIAAAQER</sequence>
<proteinExistence type="predicted"/>
<reference evidence="2" key="1">
    <citation type="journal article" date="2014" name="Front. Microbiol.">
        <title>High frequency of phylogenetically diverse reductive dehalogenase-homologous genes in deep subseafloor sedimentary metagenomes.</title>
        <authorList>
            <person name="Kawai M."/>
            <person name="Futagami T."/>
            <person name="Toyoda A."/>
            <person name="Takaki Y."/>
            <person name="Nishi S."/>
            <person name="Hori S."/>
            <person name="Arai W."/>
            <person name="Tsubouchi T."/>
            <person name="Morono Y."/>
            <person name="Uchiyama I."/>
            <person name="Ito T."/>
            <person name="Fujiyama A."/>
            <person name="Inagaki F."/>
            <person name="Takami H."/>
        </authorList>
    </citation>
    <scope>NUCLEOTIDE SEQUENCE</scope>
    <source>
        <strain evidence="2">Expedition CK06-06</strain>
    </source>
</reference>
<dbReference type="AlphaFoldDB" id="X1L9X3"/>
<dbReference type="SUPFAM" id="SSF54523">
    <property type="entry name" value="Pili subunits"/>
    <property type="match status" value="1"/>
</dbReference>
<dbReference type="Gene3D" id="3.30.700.10">
    <property type="entry name" value="Glycoprotein, Type 4 Pilin"/>
    <property type="match status" value="1"/>
</dbReference>
<keyword evidence="1" id="KW-1133">Transmembrane helix</keyword>
<dbReference type="Pfam" id="PF16732">
    <property type="entry name" value="ComP_DUS"/>
    <property type="match status" value="1"/>
</dbReference>
<accession>X1L9X3</accession>